<evidence type="ECO:0000313" key="4">
    <source>
        <dbReference type="EMBL" id="CDH51131.1"/>
    </source>
</evidence>
<dbReference type="GO" id="GO:0007031">
    <property type="term" value="P:peroxisome organization"/>
    <property type="evidence" value="ECO:0007669"/>
    <property type="project" value="UniProtKB-KW"/>
</dbReference>
<dbReference type="OrthoDB" id="2021143at2759"/>
<dbReference type="PANTHER" id="PTHR13299">
    <property type="entry name" value="PEROXISOMAL MEMBRANE PROTEIN PEX16"/>
    <property type="match status" value="1"/>
</dbReference>
<sequence>MSASSPLRASTYHRYYDKYYPHHIELLEDLIRGVSLALPGRFEDADLCSQTLISVLNLFLLHHTHLLARRRSEKDESFVFNKHVQAYYRSQWPSKTASLALSIISYTEVVVELILHRRVSSKSRRWRWIVGIEGIKAILRLVLFLRSGKRTVIHPTHLVRNTDPCTFESNVTDKLELATLDPRTGTPSTANPRLLTTSTTTSSTTPRRGWALVGEILWVIRPVVYAFMVMNTIRRGSHKVVEKTEEEEETEKDDENEWKPWLVSLCIDLLARTARSMQPSSSLEQDEYKRRDYLLLYYLLRGPVYNLFTRRLLEMFCDASEHRPLVSILATALNDYRPFWEQSYFYTAGS</sequence>
<dbReference type="VEuPathDB" id="FungiDB:LCOR_02781.1"/>
<organism evidence="4 5">
    <name type="scientific">Lichtheimia corymbifera JMRC:FSU:9682</name>
    <dbReference type="NCBI Taxonomy" id="1263082"/>
    <lineage>
        <taxon>Eukaryota</taxon>
        <taxon>Fungi</taxon>
        <taxon>Fungi incertae sedis</taxon>
        <taxon>Mucoromycota</taxon>
        <taxon>Mucoromycotina</taxon>
        <taxon>Mucoromycetes</taxon>
        <taxon>Mucorales</taxon>
        <taxon>Lichtheimiaceae</taxon>
        <taxon>Lichtheimia</taxon>
    </lineage>
</organism>
<dbReference type="AlphaFoldDB" id="A0A068RQA8"/>
<evidence type="ECO:0000256" key="1">
    <source>
        <dbReference type="ARBA" id="ARBA00009505"/>
    </source>
</evidence>
<dbReference type="PANTHER" id="PTHR13299:SF0">
    <property type="entry name" value="PEROXISOMAL MEMBRANE PROTEIN PEX16"/>
    <property type="match status" value="1"/>
</dbReference>
<dbReference type="STRING" id="1263082.A0A068RQA8"/>
<evidence type="ECO:0000256" key="2">
    <source>
        <dbReference type="RuleBase" id="RU365003"/>
    </source>
</evidence>
<feature type="compositionally biased region" description="Polar residues" evidence="3">
    <location>
        <begin position="185"/>
        <end position="195"/>
    </location>
</feature>
<proteinExistence type="inferred from homology"/>
<comment type="subcellular location">
    <subcellularLocation>
        <location evidence="2">Peroxisome membrane</location>
    </subcellularLocation>
</comment>
<dbReference type="InterPro" id="IPR013919">
    <property type="entry name" value="Pex16"/>
</dbReference>
<keyword evidence="5" id="KW-1185">Reference proteome</keyword>
<accession>A0A068RQA8</accession>
<dbReference type="Pfam" id="PF08610">
    <property type="entry name" value="Pex16"/>
    <property type="match status" value="1"/>
</dbReference>
<gene>
    <name evidence="4" type="ORF">LCOR_02781.1</name>
</gene>
<reference evidence="4" key="1">
    <citation type="submission" date="2013-08" db="EMBL/GenBank/DDBJ databases">
        <title>Gene expansion shapes genome architecture in the human pathogen Lichtheimia corymbifera: an evolutionary genomics analysis in the ancient terrestrial Mucorales (Mucoromycotina).</title>
        <authorList>
            <person name="Schwartze V.U."/>
            <person name="Winter S."/>
            <person name="Shelest E."/>
            <person name="Marcet-Houben M."/>
            <person name="Horn F."/>
            <person name="Wehner S."/>
            <person name="Hoffmann K."/>
            <person name="Riege K."/>
            <person name="Sammeth M."/>
            <person name="Nowrousian M."/>
            <person name="Valiante V."/>
            <person name="Linde J."/>
            <person name="Jacobsen I.D."/>
            <person name="Marz M."/>
            <person name="Brakhage A.A."/>
            <person name="Gabaldon T."/>
            <person name="Bocker S."/>
            <person name="Voigt K."/>
        </authorList>
    </citation>
    <scope>NUCLEOTIDE SEQUENCE [LARGE SCALE GENOMIC DNA]</scope>
    <source>
        <strain evidence="4">FSU 9682</strain>
    </source>
</reference>
<keyword evidence="2" id="KW-0962">Peroxisome biogenesis</keyword>
<feature type="compositionally biased region" description="Low complexity" evidence="3">
    <location>
        <begin position="196"/>
        <end position="205"/>
    </location>
</feature>
<dbReference type="Proteomes" id="UP000027586">
    <property type="component" value="Unassembled WGS sequence"/>
</dbReference>
<dbReference type="GO" id="GO:0005778">
    <property type="term" value="C:peroxisomal membrane"/>
    <property type="evidence" value="ECO:0007669"/>
    <property type="project" value="UniProtKB-SubCell"/>
</dbReference>
<comment type="caution">
    <text evidence="4">The sequence shown here is derived from an EMBL/GenBank/DDBJ whole genome shotgun (WGS) entry which is preliminary data.</text>
</comment>
<comment type="similarity">
    <text evidence="1 2">Belongs to the peroxin-16 family.</text>
</comment>
<dbReference type="EMBL" id="CBTN010000008">
    <property type="protein sequence ID" value="CDH51131.1"/>
    <property type="molecule type" value="Genomic_DNA"/>
</dbReference>
<evidence type="ECO:0000256" key="3">
    <source>
        <dbReference type="SAM" id="MobiDB-lite"/>
    </source>
</evidence>
<evidence type="ECO:0000313" key="5">
    <source>
        <dbReference type="Proteomes" id="UP000027586"/>
    </source>
</evidence>
<protein>
    <recommendedName>
        <fullName evidence="2">Peroxisomal membrane protein PEX16</fullName>
    </recommendedName>
</protein>
<feature type="region of interest" description="Disordered" evidence="3">
    <location>
        <begin position="180"/>
        <end position="206"/>
    </location>
</feature>
<name>A0A068RQA8_9FUNG</name>
<keyword evidence="2" id="KW-0576">Peroxisome</keyword>